<dbReference type="AlphaFoldDB" id="A0A537LFK8"/>
<dbReference type="FunFam" id="3.30.70.270:FF:000001">
    <property type="entry name" value="Diguanylate cyclase domain protein"/>
    <property type="match status" value="1"/>
</dbReference>
<protein>
    <submittedName>
        <fullName evidence="2">GGDEF domain-containing protein</fullName>
    </submittedName>
</protein>
<organism evidence="2 3">
    <name type="scientific">Candidatus Segetimicrobium genomatis</name>
    <dbReference type="NCBI Taxonomy" id="2569760"/>
    <lineage>
        <taxon>Bacteria</taxon>
        <taxon>Bacillati</taxon>
        <taxon>Candidatus Sysuimicrobiota</taxon>
        <taxon>Candidatus Sysuimicrobiia</taxon>
        <taxon>Candidatus Sysuimicrobiales</taxon>
        <taxon>Candidatus Segetimicrobiaceae</taxon>
        <taxon>Candidatus Segetimicrobium</taxon>
    </lineage>
</organism>
<feature type="domain" description="GGDEF" evidence="1">
    <location>
        <begin position="53"/>
        <end position="181"/>
    </location>
</feature>
<dbReference type="PANTHER" id="PTHR45138:SF9">
    <property type="entry name" value="DIGUANYLATE CYCLASE DGCM-RELATED"/>
    <property type="match status" value="1"/>
</dbReference>
<sequence>MFFLVAFVSAALRGQVREIFREAQTDALTGLLNRRALREVLDAQVDRMAMHGIPCVIVELEIDHFKRINDRFGHLEGDSALSRTAAILRRVCRATDALARYGGDEFVIVMPQTTIMEAQVVVERVQRAVAGDSTLRRLGLTLSAGLAAFPDRGLTSHGLLEAADRAMYRVKRRGGNNIAVA</sequence>
<evidence type="ECO:0000313" key="3">
    <source>
        <dbReference type="Proteomes" id="UP000318661"/>
    </source>
</evidence>
<dbReference type="SMART" id="SM00267">
    <property type="entry name" value="GGDEF"/>
    <property type="match status" value="1"/>
</dbReference>
<dbReference type="InterPro" id="IPR000160">
    <property type="entry name" value="GGDEF_dom"/>
</dbReference>
<dbReference type="InterPro" id="IPR043128">
    <property type="entry name" value="Rev_trsase/Diguanyl_cyclase"/>
</dbReference>
<dbReference type="CDD" id="cd01949">
    <property type="entry name" value="GGDEF"/>
    <property type="match status" value="1"/>
</dbReference>
<gene>
    <name evidence="2" type="ORF">E6G99_08540</name>
</gene>
<dbReference type="EMBL" id="VBAJ01000219">
    <property type="protein sequence ID" value="TMJ06791.1"/>
    <property type="molecule type" value="Genomic_DNA"/>
</dbReference>
<accession>A0A537LFK8</accession>
<dbReference type="SUPFAM" id="SSF55073">
    <property type="entry name" value="Nucleotide cyclase"/>
    <property type="match status" value="1"/>
</dbReference>
<name>A0A537LFK8_9BACT</name>
<dbReference type="GO" id="GO:0052621">
    <property type="term" value="F:diguanylate cyclase activity"/>
    <property type="evidence" value="ECO:0007669"/>
    <property type="project" value="TreeGrafter"/>
</dbReference>
<dbReference type="InterPro" id="IPR029787">
    <property type="entry name" value="Nucleotide_cyclase"/>
</dbReference>
<dbReference type="Proteomes" id="UP000318661">
    <property type="component" value="Unassembled WGS sequence"/>
</dbReference>
<evidence type="ECO:0000313" key="2">
    <source>
        <dbReference type="EMBL" id="TMJ06791.1"/>
    </source>
</evidence>
<comment type="caution">
    <text evidence="2">The sequence shown here is derived from an EMBL/GenBank/DDBJ whole genome shotgun (WGS) entry which is preliminary data.</text>
</comment>
<dbReference type="Gene3D" id="3.30.70.270">
    <property type="match status" value="1"/>
</dbReference>
<proteinExistence type="predicted"/>
<dbReference type="PANTHER" id="PTHR45138">
    <property type="entry name" value="REGULATORY COMPONENTS OF SENSORY TRANSDUCTION SYSTEM"/>
    <property type="match status" value="1"/>
</dbReference>
<dbReference type="Pfam" id="PF00990">
    <property type="entry name" value="GGDEF"/>
    <property type="match status" value="1"/>
</dbReference>
<dbReference type="PROSITE" id="PS50887">
    <property type="entry name" value="GGDEF"/>
    <property type="match status" value="1"/>
</dbReference>
<dbReference type="NCBIfam" id="TIGR00254">
    <property type="entry name" value="GGDEF"/>
    <property type="match status" value="1"/>
</dbReference>
<reference evidence="2 3" key="1">
    <citation type="journal article" date="2019" name="Nat. Microbiol.">
        <title>Mediterranean grassland soil C-N compound turnover is dependent on rainfall and depth, and is mediated by genomically divergent microorganisms.</title>
        <authorList>
            <person name="Diamond S."/>
            <person name="Andeer P.F."/>
            <person name="Li Z."/>
            <person name="Crits-Christoph A."/>
            <person name="Burstein D."/>
            <person name="Anantharaman K."/>
            <person name="Lane K.R."/>
            <person name="Thomas B.C."/>
            <person name="Pan C."/>
            <person name="Northen T.R."/>
            <person name="Banfield J.F."/>
        </authorList>
    </citation>
    <scope>NUCLEOTIDE SEQUENCE [LARGE SCALE GENOMIC DNA]</scope>
    <source>
        <strain evidence="2">NP_2</strain>
    </source>
</reference>
<evidence type="ECO:0000259" key="1">
    <source>
        <dbReference type="PROSITE" id="PS50887"/>
    </source>
</evidence>
<dbReference type="InterPro" id="IPR050469">
    <property type="entry name" value="Diguanylate_Cyclase"/>
</dbReference>